<name>A0A5B0PWT7_PUCGR</name>
<dbReference type="OrthoDB" id="10559592at2759"/>
<protein>
    <submittedName>
        <fullName evidence="2">Uncharacterized protein</fullName>
    </submittedName>
</protein>
<dbReference type="Proteomes" id="UP000324748">
    <property type="component" value="Unassembled WGS sequence"/>
</dbReference>
<accession>A0A5B0PWT7</accession>
<feature type="region of interest" description="Disordered" evidence="1">
    <location>
        <begin position="67"/>
        <end position="122"/>
    </location>
</feature>
<dbReference type="EMBL" id="VSWC01000040">
    <property type="protein sequence ID" value="KAA1105346.1"/>
    <property type="molecule type" value="Genomic_DNA"/>
</dbReference>
<keyword evidence="3" id="KW-1185">Reference proteome</keyword>
<organism evidence="2 3">
    <name type="scientific">Puccinia graminis f. sp. tritici</name>
    <dbReference type="NCBI Taxonomy" id="56615"/>
    <lineage>
        <taxon>Eukaryota</taxon>
        <taxon>Fungi</taxon>
        <taxon>Dikarya</taxon>
        <taxon>Basidiomycota</taxon>
        <taxon>Pucciniomycotina</taxon>
        <taxon>Pucciniomycetes</taxon>
        <taxon>Pucciniales</taxon>
        <taxon>Pucciniaceae</taxon>
        <taxon>Puccinia</taxon>
    </lineage>
</organism>
<feature type="compositionally biased region" description="Low complexity" evidence="1">
    <location>
        <begin position="206"/>
        <end position="215"/>
    </location>
</feature>
<sequence>MIRGWASRESNGQASSSRKKIFLPVRCHFLKRSTLTHSHPTKTNPPKMQFITLAVAFAFFAGASSSPASMDPRAEKSDPLGVGGAPLATGSPQAQSSAQGPVPISTCAGGLQSPGFGQTGGMPWGNGQAAYGGGLPYGSFPPGQSQSTAYAQAQSSSFPSNGYPTQSTASAQSQLSGPGQTQATASAQVPGGFYSQGPNGFGAAGQFGQDGQNGFHDQDGNGFGAPGQFGQFEQSVQYGSQYGNQYGNQFGNQYGNQFGNQFGNQYGNQYGGSSQHFGNSNDFYGQGTNGFGQTSLLPYSHGYVYSSPGVGAGLGVGLGVGVGVGGSQ</sequence>
<feature type="region of interest" description="Disordered" evidence="1">
    <location>
        <begin position="142"/>
        <end position="230"/>
    </location>
</feature>
<gene>
    <name evidence="2" type="ORF">PGT21_003653</name>
</gene>
<comment type="caution">
    <text evidence="2">The sequence shown here is derived from an EMBL/GenBank/DDBJ whole genome shotgun (WGS) entry which is preliminary data.</text>
</comment>
<feature type="compositionally biased region" description="Low complexity" evidence="1">
    <location>
        <begin position="165"/>
        <end position="174"/>
    </location>
</feature>
<evidence type="ECO:0000313" key="3">
    <source>
        <dbReference type="Proteomes" id="UP000324748"/>
    </source>
</evidence>
<feature type="compositionally biased region" description="Polar residues" evidence="1">
    <location>
        <begin position="90"/>
        <end position="99"/>
    </location>
</feature>
<proteinExistence type="predicted"/>
<feature type="compositionally biased region" description="Low complexity" evidence="1">
    <location>
        <begin position="144"/>
        <end position="157"/>
    </location>
</feature>
<reference evidence="2 3" key="1">
    <citation type="submission" date="2019-05" db="EMBL/GenBank/DDBJ databases">
        <title>Emergence of the Ug99 lineage of the wheat stem rust pathogen through somatic hybridization.</title>
        <authorList>
            <person name="Li F."/>
            <person name="Upadhyaya N.M."/>
            <person name="Sperschneider J."/>
            <person name="Matny O."/>
            <person name="Nguyen-Phuc H."/>
            <person name="Mago R."/>
            <person name="Raley C."/>
            <person name="Miller M.E."/>
            <person name="Silverstein K.A.T."/>
            <person name="Henningsen E."/>
            <person name="Hirsch C.D."/>
            <person name="Visser B."/>
            <person name="Pretorius Z.A."/>
            <person name="Steffenson B.J."/>
            <person name="Schwessinger B."/>
            <person name="Dodds P.N."/>
            <person name="Figueroa M."/>
        </authorList>
    </citation>
    <scope>NUCLEOTIDE SEQUENCE [LARGE SCALE GENOMIC DNA]</scope>
    <source>
        <strain evidence="2">21-0</strain>
    </source>
</reference>
<evidence type="ECO:0000256" key="1">
    <source>
        <dbReference type="SAM" id="MobiDB-lite"/>
    </source>
</evidence>
<dbReference type="AlphaFoldDB" id="A0A5B0PWT7"/>
<evidence type="ECO:0000313" key="2">
    <source>
        <dbReference type="EMBL" id="KAA1105346.1"/>
    </source>
</evidence>
<feature type="compositionally biased region" description="Polar residues" evidence="1">
    <location>
        <begin position="175"/>
        <end position="187"/>
    </location>
</feature>